<evidence type="ECO:0000256" key="1">
    <source>
        <dbReference type="ARBA" id="ARBA00001968"/>
    </source>
</evidence>
<dbReference type="InterPro" id="IPR027806">
    <property type="entry name" value="HARBI1_dom"/>
</dbReference>
<sequence length="203" mass="22507">QTQYLQGRSPVLKSGTLHLAWEYAQSPADHHCFINMLHVSPEVFQVILSPIDNHPVFFNNSSHPQESVKVQLGVTLYRMGQYGNGASLEDIACVAGCSEGAEWEKCWIDEHLGFKGTWWEGWVMYDGTIVPLYAKPAVNGEAYFTCKSNYGLNLQVGNLPSNLQIVNYLRGLTGSAHDAWAFEHTAAAKYPDWFFSGGGVCMG</sequence>
<dbReference type="InParanoid" id="A0A0C2ZAJ6"/>
<comment type="cofactor">
    <cofactor evidence="1">
        <name>a divalent metal cation</name>
        <dbReference type="ChEBI" id="CHEBI:60240"/>
    </cofactor>
</comment>
<evidence type="ECO:0000313" key="4">
    <source>
        <dbReference type="EMBL" id="KIM50092.1"/>
    </source>
</evidence>
<dbReference type="Pfam" id="PF13359">
    <property type="entry name" value="DDE_Tnp_4"/>
    <property type="match status" value="1"/>
</dbReference>
<evidence type="ECO:0000256" key="2">
    <source>
        <dbReference type="ARBA" id="ARBA00022723"/>
    </source>
</evidence>
<evidence type="ECO:0000259" key="3">
    <source>
        <dbReference type="Pfam" id="PF13359"/>
    </source>
</evidence>
<reference evidence="5" key="2">
    <citation type="submission" date="2015-01" db="EMBL/GenBank/DDBJ databases">
        <title>Evolutionary Origins and Diversification of the Mycorrhizal Mutualists.</title>
        <authorList>
            <consortium name="DOE Joint Genome Institute"/>
            <consortium name="Mycorrhizal Genomics Consortium"/>
            <person name="Kohler A."/>
            <person name="Kuo A."/>
            <person name="Nagy L.G."/>
            <person name="Floudas D."/>
            <person name="Copeland A."/>
            <person name="Barry K.W."/>
            <person name="Cichocki N."/>
            <person name="Veneault-Fourrey C."/>
            <person name="LaButti K."/>
            <person name="Lindquist E.A."/>
            <person name="Lipzen A."/>
            <person name="Lundell T."/>
            <person name="Morin E."/>
            <person name="Murat C."/>
            <person name="Riley R."/>
            <person name="Ohm R."/>
            <person name="Sun H."/>
            <person name="Tunlid A."/>
            <person name="Henrissat B."/>
            <person name="Grigoriev I.V."/>
            <person name="Hibbett D.S."/>
            <person name="Martin F."/>
        </authorList>
    </citation>
    <scope>NUCLEOTIDE SEQUENCE [LARGE SCALE GENOMIC DNA]</scope>
    <source>
        <strain evidence="5">Foug A</strain>
    </source>
</reference>
<protein>
    <recommendedName>
        <fullName evidence="3">DDE Tnp4 domain-containing protein</fullName>
    </recommendedName>
</protein>
<accession>A0A0C2ZAJ6</accession>
<feature type="domain" description="DDE Tnp4" evidence="3">
    <location>
        <begin position="125"/>
        <end position="195"/>
    </location>
</feature>
<organism evidence="4 5">
    <name type="scientific">Scleroderma citrinum Foug A</name>
    <dbReference type="NCBI Taxonomy" id="1036808"/>
    <lineage>
        <taxon>Eukaryota</taxon>
        <taxon>Fungi</taxon>
        <taxon>Dikarya</taxon>
        <taxon>Basidiomycota</taxon>
        <taxon>Agaricomycotina</taxon>
        <taxon>Agaricomycetes</taxon>
        <taxon>Agaricomycetidae</taxon>
        <taxon>Boletales</taxon>
        <taxon>Sclerodermatineae</taxon>
        <taxon>Sclerodermataceae</taxon>
        <taxon>Scleroderma</taxon>
    </lineage>
</organism>
<evidence type="ECO:0000313" key="5">
    <source>
        <dbReference type="Proteomes" id="UP000053989"/>
    </source>
</evidence>
<gene>
    <name evidence="4" type="ORF">SCLCIDRAFT_1187614</name>
</gene>
<dbReference type="Proteomes" id="UP000053989">
    <property type="component" value="Unassembled WGS sequence"/>
</dbReference>
<name>A0A0C2ZAJ6_9AGAM</name>
<dbReference type="OrthoDB" id="3246760at2759"/>
<keyword evidence="2" id="KW-0479">Metal-binding</keyword>
<reference evidence="4 5" key="1">
    <citation type="submission" date="2014-04" db="EMBL/GenBank/DDBJ databases">
        <authorList>
            <consortium name="DOE Joint Genome Institute"/>
            <person name="Kuo A."/>
            <person name="Kohler A."/>
            <person name="Nagy L.G."/>
            <person name="Floudas D."/>
            <person name="Copeland A."/>
            <person name="Barry K.W."/>
            <person name="Cichocki N."/>
            <person name="Veneault-Fourrey C."/>
            <person name="LaButti K."/>
            <person name="Lindquist E.A."/>
            <person name="Lipzen A."/>
            <person name="Lundell T."/>
            <person name="Morin E."/>
            <person name="Murat C."/>
            <person name="Sun H."/>
            <person name="Tunlid A."/>
            <person name="Henrissat B."/>
            <person name="Grigoriev I.V."/>
            <person name="Hibbett D.S."/>
            <person name="Martin F."/>
            <person name="Nordberg H.P."/>
            <person name="Cantor M.N."/>
            <person name="Hua S.X."/>
        </authorList>
    </citation>
    <scope>NUCLEOTIDE SEQUENCE [LARGE SCALE GENOMIC DNA]</scope>
    <source>
        <strain evidence="4 5">Foug A</strain>
    </source>
</reference>
<proteinExistence type="predicted"/>
<keyword evidence="5" id="KW-1185">Reference proteome</keyword>
<dbReference type="HOGENOM" id="CLU_018552_1_0_1"/>
<dbReference type="EMBL" id="KN822725">
    <property type="protein sequence ID" value="KIM50092.1"/>
    <property type="molecule type" value="Genomic_DNA"/>
</dbReference>
<feature type="non-terminal residue" evidence="4">
    <location>
        <position position="1"/>
    </location>
</feature>
<dbReference type="GO" id="GO:0046872">
    <property type="term" value="F:metal ion binding"/>
    <property type="evidence" value="ECO:0007669"/>
    <property type="project" value="UniProtKB-KW"/>
</dbReference>
<dbReference type="AlphaFoldDB" id="A0A0C2ZAJ6"/>